<dbReference type="GO" id="GO:0016787">
    <property type="term" value="F:hydrolase activity"/>
    <property type="evidence" value="ECO:0007669"/>
    <property type="project" value="UniProtKB-KW"/>
</dbReference>
<dbReference type="AlphaFoldDB" id="A0A8J8M6X5"/>
<gene>
    <name evidence="4" type="ORF">HYG85_00645</name>
</gene>
<feature type="transmembrane region" description="Helical" evidence="2">
    <location>
        <begin position="22"/>
        <end position="43"/>
    </location>
</feature>
<accession>A0A8J8M6X5</accession>
<keyword evidence="4" id="KW-0378">Hydrolase</keyword>
<feature type="region of interest" description="Disordered" evidence="1">
    <location>
        <begin position="100"/>
        <end position="128"/>
    </location>
</feature>
<feature type="domain" description="Cell wall hydrolase SleB" evidence="3">
    <location>
        <begin position="165"/>
        <end position="272"/>
    </location>
</feature>
<evidence type="ECO:0000256" key="2">
    <source>
        <dbReference type="SAM" id="Phobius"/>
    </source>
</evidence>
<keyword evidence="2" id="KW-0812">Transmembrane</keyword>
<dbReference type="InterPro" id="IPR042047">
    <property type="entry name" value="SleB_dom1"/>
</dbReference>
<sequence>MFKVKNLLKDIFSSIKHIPKKAYTNGLIIITSCIMITVLYLGVNGFFGSHTNVVSALEGNVEETDVSDDKSIEDEETVVELDLGIDQYTKKLGELLKEQQEKADKEKLESDKQKVVPMKEPEESSDKKVLHTATYKPKEQESQLVNISAKDYEALTRIVEAEATGEDLIGRILIVNVVMNRVKSSQFPNNIYDVVHQGSNGRAQFSPITDGRYYSVTVSDKSKKAVESAFNGEDYSKGALYFAARCHASKKAMSWFDNNLTKVYQHGVHEFFK</sequence>
<organism evidence="4 5">
    <name type="scientific">Vallitalea guaymasensis</name>
    <dbReference type="NCBI Taxonomy" id="1185412"/>
    <lineage>
        <taxon>Bacteria</taxon>
        <taxon>Bacillati</taxon>
        <taxon>Bacillota</taxon>
        <taxon>Clostridia</taxon>
        <taxon>Lachnospirales</taxon>
        <taxon>Vallitaleaceae</taxon>
        <taxon>Vallitalea</taxon>
    </lineage>
</organism>
<dbReference type="Gene3D" id="1.10.10.2520">
    <property type="entry name" value="Cell wall hydrolase SleB, domain 1"/>
    <property type="match status" value="1"/>
</dbReference>
<dbReference type="EMBL" id="CP058561">
    <property type="protein sequence ID" value="QUH27507.1"/>
    <property type="molecule type" value="Genomic_DNA"/>
</dbReference>
<dbReference type="Proteomes" id="UP000677305">
    <property type="component" value="Chromosome"/>
</dbReference>
<proteinExistence type="predicted"/>
<dbReference type="RefSeq" id="WP_193774675.1">
    <property type="nucleotide sequence ID" value="NZ_CP058561.1"/>
</dbReference>
<dbReference type="KEGG" id="vgu:HYG85_00645"/>
<evidence type="ECO:0000256" key="1">
    <source>
        <dbReference type="SAM" id="MobiDB-lite"/>
    </source>
</evidence>
<evidence type="ECO:0000259" key="3">
    <source>
        <dbReference type="Pfam" id="PF07486"/>
    </source>
</evidence>
<evidence type="ECO:0000313" key="4">
    <source>
        <dbReference type="EMBL" id="QUH27507.1"/>
    </source>
</evidence>
<dbReference type="Pfam" id="PF07486">
    <property type="entry name" value="Hydrolase_2"/>
    <property type="match status" value="1"/>
</dbReference>
<keyword evidence="5" id="KW-1185">Reference proteome</keyword>
<keyword evidence="2" id="KW-0472">Membrane</keyword>
<evidence type="ECO:0000313" key="5">
    <source>
        <dbReference type="Proteomes" id="UP000677305"/>
    </source>
</evidence>
<dbReference type="InterPro" id="IPR011105">
    <property type="entry name" value="Cell_wall_hydrolase_SleB"/>
</dbReference>
<name>A0A8J8M6X5_9FIRM</name>
<dbReference type="PROSITE" id="PS51257">
    <property type="entry name" value="PROKAR_LIPOPROTEIN"/>
    <property type="match status" value="1"/>
</dbReference>
<reference evidence="4 5" key="1">
    <citation type="submission" date="2020-07" db="EMBL/GenBank/DDBJ databases">
        <title>Vallitalea guaymasensis genome.</title>
        <authorList>
            <person name="Postec A."/>
        </authorList>
    </citation>
    <scope>NUCLEOTIDE SEQUENCE [LARGE SCALE GENOMIC DNA]</scope>
    <source>
        <strain evidence="4 5">Ra1766G1</strain>
    </source>
</reference>
<keyword evidence="2" id="KW-1133">Transmembrane helix</keyword>
<protein>
    <submittedName>
        <fullName evidence="4">Cell wall hydrolase</fullName>
    </submittedName>
</protein>